<gene>
    <name evidence="6" type="ORF">OSB04_024909</name>
</gene>
<protein>
    <recommendedName>
        <fullName evidence="5">Bulb-type lectin domain-containing protein</fullName>
    </recommendedName>
</protein>
<dbReference type="InterPro" id="IPR051343">
    <property type="entry name" value="G-type_lectin_kinases/EP1-like"/>
</dbReference>
<keyword evidence="2" id="KW-0325">Glycoprotein</keyword>
<dbReference type="InterPro" id="IPR006583">
    <property type="entry name" value="PAN-3_domain"/>
</dbReference>
<dbReference type="PANTHER" id="PTHR47976">
    <property type="entry name" value="G-TYPE LECTIN S-RECEPTOR-LIKE SERINE/THREONINE-PROTEIN KINASE SD2-5"/>
    <property type="match status" value="1"/>
</dbReference>
<comment type="caution">
    <text evidence="6">The sequence shown here is derived from an EMBL/GenBank/DDBJ whole genome shotgun (WGS) entry which is preliminary data.</text>
</comment>
<evidence type="ECO:0000256" key="2">
    <source>
        <dbReference type="ARBA" id="ARBA00023180"/>
    </source>
</evidence>
<organism evidence="6 7">
    <name type="scientific">Centaurea solstitialis</name>
    <name type="common">yellow star-thistle</name>
    <dbReference type="NCBI Taxonomy" id="347529"/>
    <lineage>
        <taxon>Eukaryota</taxon>
        <taxon>Viridiplantae</taxon>
        <taxon>Streptophyta</taxon>
        <taxon>Embryophyta</taxon>
        <taxon>Tracheophyta</taxon>
        <taxon>Spermatophyta</taxon>
        <taxon>Magnoliopsida</taxon>
        <taxon>eudicotyledons</taxon>
        <taxon>Gunneridae</taxon>
        <taxon>Pentapetalae</taxon>
        <taxon>asterids</taxon>
        <taxon>campanulids</taxon>
        <taxon>Asterales</taxon>
        <taxon>Asteraceae</taxon>
        <taxon>Carduoideae</taxon>
        <taxon>Cardueae</taxon>
        <taxon>Centaureinae</taxon>
        <taxon>Centaurea</taxon>
    </lineage>
</organism>
<dbReference type="PANTHER" id="PTHR47976:SF120">
    <property type="entry name" value="G-TYPE LECTIN S-RECEPTOR-LIKE SERINE_THREONINE-PROTEIN KINASE SD2-5"/>
    <property type="match status" value="1"/>
</dbReference>
<accession>A0AA38T5I8</accession>
<keyword evidence="1 4" id="KW-0732">Signal</keyword>
<evidence type="ECO:0000313" key="7">
    <source>
        <dbReference type="Proteomes" id="UP001172457"/>
    </source>
</evidence>
<sequence length="460" mass="51043">MNLLLSFAILIHFSTHFYGNCIPDNIQLGTQTTLVVPGLYILGFVGRAFILETSQPVPNFRVGLTVEAVEGKYVCSFDIFLGDFKVWSSSHLSRFFTLEKCVLRLTWDGDLQLTGRDGELGWRTATYGQGIQRLQLSNSGNLILLDGLNMIKWQSFHFPTNVMLWGQRLDVGTILTSLPTNYSNSHFSFEIHREKLALYLNSGKFKYSYWEFNPEKPREISFIRLATNGLQVFNDESHKIAQIPSKRLQLLRFLAIENTTGNLGLYYYSTKTMKFEASFQALRNKCEEPNFCAANEICTVSDKCSCLEIKGYLGNFCGKSGVEMMEIRGAVSTLRDENRKIVNGTMETCVDSCIDDCTCVGALFTSGNSECYLYGEVRGVKEGGGTGGSGRDSSGGGDGDGGGGEVRFLVKVLKGGKGGKGLKKWVLVLIVVGDGLILFVCLGGIGFYMLWRRRKESNSN</sequence>
<dbReference type="Gene3D" id="2.90.10.10">
    <property type="entry name" value="Bulb-type lectin domain"/>
    <property type="match status" value="1"/>
</dbReference>
<keyword evidence="3" id="KW-0472">Membrane</keyword>
<evidence type="ECO:0000259" key="5">
    <source>
        <dbReference type="PROSITE" id="PS50927"/>
    </source>
</evidence>
<evidence type="ECO:0000256" key="3">
    <source>
        <dbReference type="SAM" id="Phobius"/>
    </source>
</evidence>
<dbReference type="Proteomes" id="UP001172457">
    <property type="component" value="Chromosome 6"/>
</dbReference>
<feature type="transmembrane region" description="Helical" evidence="3">
    <location>
        <begin position="425"/>
        <end position="451"/>
    </location>
</feature>
<keyword evidence="7" id="KW-1185">Reference proteome</keyword>
<dbReference type="Pfam" id="PF01453">
    <property type="entry name" value="B_lectin"/>
    <property type="match status" value="1"/>
</dbReference>
<dbReference type="PROSITE" id="PS50927">
    <property type="entry name" value="BULB_LECTIN"/>
    <property type="match status" value="1"/>
</dbReference>
<dbReference type="InterPro" id="IPR036426">
    <property type="entry name" value="Bulb-type_lectin_dom_sf"/>
</dbReference>
<evidence type="ECO:0000313" key="6">
    <source>
        <dbReference type="EMBL" id="KAJ9545202.1"/>
    </source>
</evidence>
<name>A0AA38T5I8_9ASTR</name>
<feature type="domain" description="Bulb-type lectin" evidence="5">
    <location>
        <begin position="42"/>
        <end position="157"/>
    </location>
</feature>
<dbReference type="Pfam" id="PF08277">
    <property type="entry name" value="PAN_3"/>
    <property type="match status" value="1"/>
</dbReference>
<feature type="signal peptide" evidence="4">
    <location>
        <begin position="1"/>
        <end position="19"/>
    </location>
</feature>
<evidence type="ECO:0000256" key="1">
    <source>
        <dbReference type="ARBA" id="ARBA00022729"/>
    </source>
</evidence>
<dbReference type="InterPro" id="IPR001480">
    <property type="entry name" value="Bulb-type_lectin_dom"/>
</dbReference>
<proteinExistence type="predicted"/>
<keyword evidence="3" id="KW-0812">Transmembrane</keyword>
<dbReference type="AlphaFoldDB" id="A0AA38T5I8"/>
<reference evidence="6" key="1">
    <citation type="submission" date="2023-03" db="EMBL/GenBank/DDBJ databases">
        <title>Chromosome-scale reference genome and RAD-based genetic map of yellow starthistle (Centaurea solstitialis) reveal putative structural variation and QTLs associated with invader traits.</title>
        <authorList>
            <person name="Reatini B."/>
            <person name="Cang F.A."/>
            <person name="Jiang Q."/>
            <person name="Mckibben M.T.W."/>
            <person name="Barker M.S."/>
            <person name="Rieseberg L.H."/>
            <person name="Dlugosch K.M."/>
        </authorList>
    </citation>
    <scope>NUCLEOTIDE SEQUENCE</scope>
    <source>
        <strain evidence="6">CAN-66</strain>
        <tissue evidence="6">Leaf</tissue>
    </source>
</reference>
<keyword evidence="3" id="KW-1133">Transmembrane helix</keyword>
<evidence type="ECO:0000256" key="4">
    <source>
        <dbReference type="SAM" id="SignalP"/>
    </source>
</evidence>
<dbReference type="EMBL" id="JARYMX010000006">
    <property type="protein sequence ID" value="KAJ9545202.1"/>
    <property type="molecule type" value="Genomic_DNA"/>
</dbReference>
<feature type="chain" id="PRO_5041435542" description="Bulb-type lectin domain-containing protein" evidence="4">
    <location>
        <begin position="20"/>
        <end position="460"/>
    </location>
</feature>
<dbReference type="SUPFAM" id="SSF51110">
    <property type="entry name" value="alpha-D-mannose-specific plant lectins"/>
    <property type="match status" value="1"/>
</dbReference>